<evidence type="ECO:0000313" key="1">
    <source>
        <dbReference type="EMBL" id="KAH0564151.1"/>
    </source>
</evidence>
<reference evidence="1 2" key="1">
    <citation type="journal article" date="2021" name="J. Hered.">
        <title>A chromosome-level genome assembly of the parasitoid wasp, Cotesia glomerata (Hymenoptera: Braconidae).</title>
        <authorList>
            <person name="Pinto B.J."/>
            <person name="Weis J.J."/>
            <person name="Gamble T."/>
            <person name="Ode P.J."/>
            <person name="Paul R."/>
            <person name="Zaspel J.M."/>
        </authorList>
    </citation>
    <scope>NUCLEOTIDE SEQUENCE [LARGE SCALE GENOMIC DNA]</scope>
    <source>
        <strain evidence="1">CgM1</strain>
    </source>
</reference>
<accession>A0AAV7IMF7</accession>
<dbReference type="EMBL" id="JAHXZJ010000002">
    <property type="protein sequence ID" value="KAH0564151.1"/>
    <property type="molecule type" value="Genomic_DNA"/>
</dbReference>
<protein>
    <submittedName>
        <fullName evidence="1">Uncharacterized protein</fullName>
    </submittedName>
</protein>
<gene>
    <name evidence="1" type="ORF">KQX54_009762</name>
</gene>
<organism evidence="1 2">
    <name type="scientific">Cotesia glomerata</name>
    <name type="common">Lepidopteran parasitic wasp</name>
    <name type="synonym">Apanteles glomeratus</name>
    <dbReference type="NCBI Taxonomy" id="32391"/>
    <lineage>
        <taxon>Eukaryota</taxon>
        <taxon>Metazoa</taxon>
        <taxon>Ecdysozoa</taxon>
        <taxon>Arthropoda</taxon>
        <taxon>Hexapoda</taxon>
        <taxon>Insecta</taxon>
        <taxon>Pterygota</taxon>
        <taxon>Neoptera</taxon>
        <taxon>Endopterygota</taxon>
        <taxon>Hymenoptera</taxon>
        <taxon>Apocrita</taxon>
        <taxon>Ichneumonoidea</taxon>
        <taxon>Braconidae</taxon>
        <taxon>Microgastrinae</taxon>
        <taxon>Cotesia</taxon>
    </lineage>
</organism>
<dbReference type="AlphaFoldDB" id="A0AAV7IMF7"/>
<keyword evidence="2" id="KW-1185">Reference proteome</keyword>
<evidence type="ECO:0000313" key="2">
    <source>
        <dbReference type="Proteomes" id="UP000826195"/>
    </source>
</evidence>
<sequence>MEYEKTERKKNEWIVNVRATVRVGYAYVKELPLCKEGIASASAVGGGAEAGASGYNQRVLDPLAPQGMNGIVLMQTGESWPLAPRLNSESKVHHS</sequence>
<dbReference type="Proteomes" id="UP000826195">
    <property type="component" value="Unassembled WGS sequence"/>
</dbReference>
<comment type="caution">
    <text evidence="1">The sequence shown here is derived from an EMBL/GenBank/DDBJ whole genome shotgun (WGS) entry which is preliminary data.</text>
</comment>
<proteinExistence type="predicted"/>
<name>A0AAV7IMF7_COTGL</name>